<evidence type="ECO:0000256" key="1">
    <source>
        <dbReference type="SAM" id="MobiDB-lite"/>
    </source>
</evidence>
<keyword evidence="2" id="KW-0812">Transmembrane</keyword>
<evidence type="ECO:0000313" key="4">
    <source>
        <dbReference type="Proteomes" id="UP000886725"/>
    </source>
</evidence>
<feature type="compositionally biased region" description="Low complexity" evidence="1">
    <location>
        <begin position="52"/>
        <end position="74"/>
    </location>
</feature>
<organism evidence="3 4">
    <name type="scientific">Candidatus Faecenecus gallistercoris</name>
    <dbReference type="NCBI Taxonomy" id="2840793"/>
    <lineage>
        <taxon>Bacteria</taxon>
        <taxon>Bacillati</taxon>
        <taxon>Bacillota</taxon>
        <taxon>Bacillota incertae sedis</taxon>
        <taxon>Candidatus Faecenecus</taxon>
    </lineage>
</organism>
<dbReference type="Proteomes" id="UP000886725">
    <property type="component" value="Unassembled WGS sequence"/>
</dbReference>
<feature type="compositionally biased region" description="Low complexity" evidence="1">
    <location>
        <begin position="14"/>
        <end position="25"/>
    </location>
</feature>
<name>A0A9D1CL58_9FIRM</name>
<feature type="compositionally biased region" description="Low complexity" evidence="1">
    <location>
        <begin position="108"/>
        <end position="124"/>
    </location>
</feature>
<evidence type="ECO:0000256" key="2">
    <source>
        <dbReference type="SAM" id="Phobius"/>
    </source>
</evidence>
<reference evidence="3" key="1">
    <citation type="submission" date="2020-10" db="EMBL/GenBank/DDBJ databases">
        <authorList>
            <person name="Gilroy R."/>
        </authorList>
    </citation>
    <scope>NUCLEOTIDE SEQUENCE</scope>
    <source>
        <strain evidence="3">CHK165-10780</strain>
    </source>
</reference>
<feature type="region of interest" description="Disordered" evidence="1">
    <location>
        <begin position="1"/>
        <end position="96"/>
    </location>
</feature>
<proteinExistence type="predicted"/>
<keyword evidence="2" id="KW-0472">Membrane</keyword>
<evidence type="ECO:0000313" key="3">
    <source>
        <dbReference type="EMBL" id="HIQ65223.1"/>
    </source>
</evidence>
<comment type="caution">
    <text evidence="3">The sequence shown here is derived from an EMBL/GenBank/DDBJ whole genome shotgun (WGS) entry which is preliminary data.</text>
</comment>
<feature type="region of interest" description="Disordered" evidence="1">
    <location>
        <begin position="105"/>
        <end position="124"/>
    </location>
</feature>
<dbReference type="EMBL" id="DVFU01000112">
    <property type="protein sequence ID" value="HIQ65223.1"/>
    <property type="molecule type" value="Genomic_DNA"/>
</dbReference>
<protein>
    <submittedName>
        <fullName evidence="3">Uncharacterized protein</fullName>
    </submittedName>
</protein>
<accession>A0A9D1CL58</accession>
<gene>
    <name evidence="3" type="ORF">IAC85_05755</name>
</gene>
<reference evidence="3" key="2">
    <citation type="journal article" date="2021" name="PeerJ">
        <title>Extensive microbial diversity within the chicken gut microbiome revealed by metagenomics and culture.</title>
        <authorList>
            <person name="Gilroy R."/>
            <person name="Ravi A."/>
            <person name="Getino M."/>
            <person name="Pursley I."/>
            <person name="Horton D.L."/>
            <person name="Alikhan N.F."/>
            <person name="Baker D."/>
            <person name="Gharbi K."/>
            <person name="Hall N."/>
            <person name="Watson M."/>
            <person name="Adriaenssens E.M."/>
            <person name="Foster-Nyarko E."/>
            <person name="Jarju S."/>
            <person name="Secka A."/>
            <person name="Antonio M."/>
            <person name="Oren A."/>
            <person name="Chaudhuri R.R."/>
            <person name="La Ragione R."/>
            <person name="Hildebrand F."/>
            <person name="Pallen M.J."/>
        </authorList>
    </citation>
    <scope>NUCLEOTIDE SEQUENCE</scope>
    <source>
        <strain evidence="3">CHK165-10780</strain>
    </source>
</reference>
<sequence>MDQNQKPETLLDDVSQANNTTTTTPPVTPGVPVSPAPVSAPQTEPESLDLTPAPQAQAPVPEPVASEPVSVDVATPVDDNTPDNPELENTVITSAPITPEAIEEVVESTPSVAPVSNPVPASQPVAQPTVQSVAQPTVQSVAQQTVQQVEQPVVAPVNPEPVSNPQPAQVTEPVAAATTESPASNPDVVGTIANPNEVMAATAGVSTEGAGTTPPIDINGGNFDNPNGKLEPPKKGGVGKIIGLILIVAILGAVIIFLPDIQSFIVRQMNPIESEPTPTPTATPTVTSSVLTCTLTTDDETTGLHHVLTETYSGQNDELANIEVEEVVTPIENTTMDFATALETATSSCLLEMEQYPATSGVVATCDTTVANSLTRSLLYDLAQIQNYNASLAGTATPTPFATPDATATPEETVTPTATPETVIQSPINIEYSLGESIANIATVKQSNGYTCTTE</sequence>
<feature type="transmembrane region" description="Helical" evidence="2">
    <location>
        <begin position="238"/>
        <end position="258"/>
    </location>
</feature>
<feature type="compositionally biased region" description="Pro residues" evidence="1">
    <location>
        <begin position="26"/>
        <end position="35"/>
    </location>
</feature>
<keyword evidence="2" id="KW-1133">Transmembrane helix</keyword>
<dbReference type="AlphaFoldDB" id="A0A9D1CL58"/>